<dbReference type="PROSITE" id="PS50011">
    <property type="entry name" value="PROTEIN_KINASE_DOM"/>
    <property type="match status" value="1"/>
</dbReference>
<evidence type="ECO:0000313" key="8">
    <source>
        <dbReference type="Proteomes" id="UP000683925"/>
    </source>
</evidence>
<dbReference type="Proteomes" id="UP000683925">
    <property type="component" value="Unassembled WGS sequence"/>
</dbReference>
<comment type="caution">
    <text evidence="7">The sequence shown here is derived from an EMBL/GenBank/DDBJ whole genome shotgun (WGS) entry which is preliminary data.</text>
</comment>
<evidence type="ECO:0000313" key="7">
    <source>
        <dbReference type="EMBL" id="CAD8158689.1"/>
    </source>
</evidence>
<dbReference type="PANTHER" id="PTHR24345">
    <property type="entry name" value="SERINE/THREONINE-PROTEIN KINASE PLK"/>
    <property type="match status" value="1"/>
</dbReference>
<dbReference type="OMA" id="YIQRRIN"/>
<evidence type="ECO:0000259" key="6">
    <source>
        <dbReference type="PROSITE" id="PS50011"/>
    </source>
</evidence>
<name>A0A8S1U5U5_PAROT</name>
<sequence>MKSCQKKVLDQVQNKIEYEASHRKSFFQRKFVRMEWSRRKIPKIQGEFDLQIEVILLGKHNQPKKKQLMVWQNIMKTTKRNGDSCWLDYENSILESLQNEEYGVGIKLTKCFDEIIIFCDVSPLLSIIKKFTIQFDFFKYFEVIKQISQETYRIQRKNETRDYQCIIYQKTSLTSQIESQLEKSIYIQRRINHEYLQKFYEVFESPEQIIVVTELTLGGTLNNYVQKFPTLSEEKAQKFMFKILKGLAYLHSKNIMHRDIKPENIWLGLNGSLENPCLSSYGLAEIVLQNENSADSDNEQQIPDYLSIRFGTPGFTAPEILRNEYYDQKADVFSAGIVMYYSLCGKIPFQGRNLQSVIESNQNCQIDFSKLFLSDEGVDFIKSILNENPYERLSSQLALNHQWLRKERLAEVMEFKASQKLKQLTEKNNQQKGQIYVYNQQTFSSDASPLSPQSPQINKLQRQNSDFRIRTQCKSFSPDVSQFRKQSSFTIKSKGIAQNQFSHLNDNDEVRRCKNQIKKSIFKQ</sequence>
<evidence type="ECO:0000256" key="5">
    <source>
        <dbReference type="ARBA" id="ARBA00022840"/>
    </source>
</evidence>
<dbReference type="InterPro" id="IPR000719">
    <property type="entry name" value="Prot_kinase_dom"/>
</dbReference>
<keyword evidence="1" id="KW-0723">Serine/threonine-protein kinase</keyword>
<dbReference type="Pfam" id="PF00069">
    <property type="entry name" value="Pkinase"/>
    <property type="match status" value="1"/>
</dbReference>
<dbReference type="AlphaFoldDB" id="A0A8S1U5U5"/>
<evidence type="ECO:0000256" key="2">
    <source>
        <dbReference type="ARBA" id="ARBA00022679"/>
    </source>
</evidence>
<keyword evidence="8" id="KW-1185">Reference proteome</keyword>
<evidence type="ECO:0000256" key="4">
    <source>
        <dbReference type="ARBA" id="ARBA00022777"/>
    </source>
</evidence>
<feature type="domain" description="Protein kinase" evidence="6">
    <location>
        <begin position="141"/>
        <end position="404"/>
    </location>
</feature>
<evidence type="ECO:0000256" key="3">
    <source>
        <dbReference type="ARBA" id="ARBA00022741"/>
    </source>
</evidence>
<reference evidence="7" key="1">
    <citation type="submission" date="2021-01" db="EMBL/GenBank/DDBJ databases">
        <authorList>
            <consortium name="Genoscope - CEA"/>
            <person name="William W."/>
        </authorList>
    </citation>
    <scope>NUCLEOTIDE SEQUENCE</scope>
</reference>
<accession>A0A8S1U5U5</accession>
<evidence type="ECO:0000256" key="1">
    <source>
        <dbReference type="ARBA" id="ARBA00022527"/>
    </source>
</evidence>
<keyword evidence="4" id="KW-0418">Kinase</keyword>
<dbReference type="GO" id="GO:0005634">
    <property type="term" value="C:nucleus"/>
    <property type="evidence" value="ECO:0007669"/>
    <property type="project" value="TreeGrafter"/>
</dbReference>
<dbReference type="GO" id="GO:0005524">
    <property type="term" value="F:ATP binding"/>
    <property type="evidence" value="ECO:0007669"/>
    <property type="project" value="UniProtKB-KW"/>
</dbReference>
<dbReference type="OrthoDB" id="292672at2759"/>
<keyword evidence="5" id="KW-0067">ATP-binding</keyword>
<dbReference type="PANTHER" id="PTHR24345:SF0">
    <property type="entry name" value="CELL CYCLE SERINE_THREONINE-PROTEIN KINASE CDC5_MSD2"/>
    <property type="match status" value="1"/>
</dbReference>
<organism evidence="7 8">
    <name type="scientific">Paramecium octaurelia</name>
    <dbReference type="NCBI Taxonomy" id="43137"/>
    <lineage>
        <taxon>Eukaryota</taxon>
        <taxon>Sar</taxon>
        <taxon>Alveolata</taxon>
        <taxon>Ciliophora</taxon>
        <taxon>Intramacronucleata</taxon>
        <taxon>Oligohymenophorea</taxon>
        <taxon>Peniculida</taxon>
        <taxon>Parameciidae</taxon>
        <taxon>Paramecium</taxon>
    </lineage>
</organism>
<gene>
    <name evidence="7" type="ORF">POCTA_138.1.T0350336</name>
</gene>
<keyword evidence="3" id="KW-0547">Nucleotide-binding</keyword>
<keyword evidence="2" id="KW-0808">Transferase</keyword>
<protein>
    <recommendedName>
        <fullName evidence="6">Protein kinase domain-containing protein</fullName>
    </recommendedName>
</protein>
<dbReference type="GO" id="GO:0004674">
    <property type="term" value="F:protein serine/threonine kinase activity"/>
    <property type="evidence" value="ECO:0007669"/>
    <property type="project" value="UniProtKB-KW"/>
</dbReference>
<dbReference type="SMART" id="SM00220">
    <property type="entry name" value="S_TKc"/>
    <property type="match status" value="1"/>
</dbReference>
<dbReference type="EMBL" id="CAJJDP010000035">
    <property type="protein sequence ID" value="CAD8158689.1"/>
    <property type="molecule type" value="Genomic_DNA"/>
</dbReference>
<proteinExistence type="predicted"/>